<dbReference type="SUPFAM" id="SSF56300">
    <property type="entry name" value="Metallo-dependent phosphatases"/>
    <property type="match status" value="1"/>
</dbReference>
<dbReference type="AlphaFoldDB" id="A0AAJ8C0Q1"/>
<dbReference type="InterPro" id="IPR004843">
    <property type="entry name" value="Calcineurin-like_PHP"/>
</dbReference>
<dbReference type="RefSeq" id="XP_059606448.1">
    <property type="nucleotide sequence ID" value="XM_059744342.1"/>
</dbReference>
<reference evidence="3" key="2">
    <citation type="submission" date="2025-08" db="UniProtKB">
        <authorList>
            <consortium name="RefSeq"/>
        </authorList>
    </citation>
    <scope>IDENTIFICATION</scope>
</reference>
<dbReference type="GeneID" id="84593048"/>
<evidence type="ECO:0000256" key="1">
    <source>
        <dbReference type="SAM" id="MobiDB-lite"/>
    </source>
</evidence>
<dbReference type="PANTHER" id="PTHR37844:SF2">
    <property type="entry name" value="SER_THR PROTEIN PHOSPHATASE SUPERFAMILY (AFU_ORTHOLOGUE AFUA_1G14840)"/>
    <property type="match status" value="1"/>
</dbReference>
<organism evidence="3">
    <name type="scientific">Aspergillus niger</name>
    <dbReference type="NCBI Taxonomy" id="5061"/>
    <lineage>
        <taxon>Eukaryota</taxon>
        <taxon>Fungi</taxon>
        <taxon>Dikarya</taxon>
        <taxon>Ascomycota</taxon>
        <taxon>Pezizomycotina</taxon>
        <taxon>Eurotiomycetes</taxon>
        <taxon>Eurotiomycetidae</taxon>
        <taxon>Eurotiales</taxon>
        <taxon>Aspergillaceae</taxon>
        <taxon>Aspergillus</taxon>
        <taxon>Aspergillus subgen. Circumdati</taxon>
    </lineage>
</organism>
<dbReference type="Gene3D" id="3.60.21.10">
    <property type="match status" value="1"/>
</dbReference>
<proteinExistence type="predicted"/>
<evidence type="ECO:0000313" key="3">
    <source>
        <dbReference type="RefSeq" id="XP_059606448.1"/>
    </source>
</evidence>
<reference evidence="3" key="1">
    <citation type="submission" date="2025-02" db="EMBL/GenBank/DDBJ databases">
        <authorList>
            <consortium name="NCBI Genome Project"/>
        </authorList>
    </citation>
    <scope>NUCLEOTIDE SEQUENCE</scope>
</reference>
<accession>A0AAJ8C0Q1</accession>
<dbReference type="InterPro" id="IPR029052">
    <property type="entry name" value="Metallo-depent_PP-like"/>
</dbReference>
<dbReference type="PANTHER" id="PTHR37844">
    <property type="entry name" value="SER/THR PROTEIN PHOSPHATASE SUPERFAMILY (AFU_ORTHOLOGUE AFUA_1G14840)"/>
    <property type="match status" value="1"/>
</dbReference>
<name>A0AAJ8C0Q1_ASPNG</name>
<sequence length="430" mass="48840">MLRKVWSSSYRSSVSFQILSDLHLEVNQQYSSYEIPACAEYLILAGDIGRLTDYNDYRNFLQKQTDRFRSVFLLLGNHEFYNETFDTGIEMAKQLEEDPAFDGRLIVLHQKRYDVPDWSVDDHNARHGSDYSWLMKEVHSIHAENRTVAKDSKRRSILVVTHHAPSLQGTSNPKHAQSPWSVAFGTNILSEVPDGVKVWVFGHTHYNTDFKEKGVRVVSNQRGYVLPGSDPKADSGFDVRKPPSEWVWEQLGVCNCCVVAYPRLWGRIQPRAESRGWEQQPPVSKVHHAESPIVIIPSSTPHLDHISGRARAPVRFSHVLDCHGDGQQFQPDYQLMIFYRKHTTTMTSRGSNPVSRLAEAAKEKVAPSTSSKAKDPTENWTPEEMFETTLDKNGNPVPDAISYIDGPKMTQKRQGPDEGDVFDAANQDFD</sequence>
<protein>
    <recommendedName>
        <fullName evidence="2">Calcineurin-like phosphoesterase domain-containing protein</fullName>
    </recommendedName>
</protein>
<dbReference type="KEGG" id="ang:An14g06170"/>
<feature type="region of interest" description="Disordered" evidence="1">
    <location>
        <begin position="361"/>
        <end position="430"/>
    </location>
</feature>
<gene>
    <name evidence="3" type="ORF">An14g06170</name>
</gene>
<dbReference type="Pfam" id="PF00149">
    <property type="entry name" value="Metallophos"/>
    <property type="match status" value="1"/>
</dbReference>
<feature type="domain" description="Calcineurin-like phosphoesterase" evidence="2">
    <location>
        <begin position="38"/>
        <end position="206"/>
    </location>
</feature>
<evidence type="ECO:0000259" key="2">
    <source>
        <dbReference type="Pfam" id="PF00149"/>
    </source>
</evidence>
<dbReference type="VEuPathDB" id="FungiDB:An14g06170"/>